<dbReference type="Proteomes" id="UP001155587">
    <property type="component" value="Unassembled WGS sequence"/>
</dbReference>
<accession>A0A9X3CLK8</accession>
<dbReference type="PANTHER" id="PTHR11575:SF24">
    <property type="entry name" value="5'-NUCLEOTIDASE"/>
    <property type="match status" value="1"/>
</dbReference>
<keyword evidence="1" id="KW-0732">Signal</keyword>
<dbReference type="InterPro" id="IPR004843">
    <property type="entry name" value="Calcineurin-like_PHP"/>
</dbReference>
<comment type="caution">
    <text evidence="3">The sequence shown here is derived from an EMBL/GenBank/DDBJ whole genome shotgun (WGS) entry which is preliminary data.</text>
</comment>
<gene>
    <name evidence="3" type="ORF">MD535_06365</name>
</gene>
<dbReference type="SUPFAM" id="SSF56300">
    <property type="entry name" value="Metallo-dependent phosphatases"/>
    <property type="match status" value="1"/>
</dbReference>
<dbReference type="Gene3D" id="3.60.21.10">
    <property type="match status" value="1"/>
</dbReference>
<feature type="chain" id="PRO_5040955606" evidence="1">
    <location>
        <begin position="23"/>
        <end position="815"/>
    </location>
</feature>
<protein>
    <submittedName>
        <fullName evidence="3">Metallophosphoesterase</fullName>
    </submittedName>
</protein>
<dbReference type="PROSITE" id="PS51257">
    <property type="entry name" value="PROKAR_LIPOPROTEIN"/>
    <property type="match status" value="1"/>
</dbReference>
<evidence type="ECO:0000313" key="3">
    <source>
        <dbReference type="EMBL" id="MCW8345632.1"/>
    </source>
</evidence>
<feature type="domain" description="Calcineurin-like phosphoesterase" evidence="2">
    <location>
        <begin position="57"/>
        <end position="265"/>
    </location>
</feature>
<sequence length="815" mass="91062">MNVSRHSLSILIACAVPMFLTACNSDDTVSLGDRIPTAPVKSFGPECDALATTQTVRFIHVADLHGHFGFQEKYYSKIKAVHNQALSEQPYTLFTNGGDDYEKGSVAEQLSRGDATLEATQALAFDYRVIGNHDFAWGPEQLLKYSKDDVATVLASNTEYYGSDPQGFDGVNFAIAQVGCIKIGFFGMTSGPWNELDQEVTPETDFIPDFSMRWDWNDRARQLIRDYAQDVDYMIMLSHLGFGTDKALATYVDGIDLILGGHSHTTPATELINKTMVVLPDFNAKGYTEVDITFNLADKSAVISQPIVSTDIELMSPVDSTTQHKIDAILGRYAPDAHTEISVSKGQPTRTQMRDILYNAMRSFTNPETDQYFAIDASILDENEIEDSEIWAPGSLTQEHFHRSYPIERQPANTPGFSALYQVQVLGSELKLMANARNELQYNGPTMDQIDDQKRYNVALFKSAAWNPELFFNAAYYEKDDAVLIAEAWQLYDVYARNRTANCQFIDSDDVLYSCDNDVINATTIWNFNDPATIFTGEQSQLSSLSLQSNTGEAANCDGDIMTCGTTDSLGIPALPDGAIGNVIKLEALIADENGEFALKTTHAANGDFASQDLISNYTLVFDVLWPDNSSNEYRAILDANDLNNKVEIYLNESNQLGLYSQYAGTFNANTWYRIALVFYASEAGDVVYKLYADGKFISTMRYSAGEGFKWAMNKNTMRLFTDTEYQKYEAEPVYLNALLYTPRPLTDVEVASMGAAKSVLTFTPTVRELNQTVERFYENAPEDWAHKWIKQRAKFMKAAPSPSQTQHLQTIRLK</sequence>
<name>A0A9X3CLK8_9VIBR</name>
<evidence type="ECO:0000256" key="1">
    <source>
        <dbReference type="SAM" id="SignalP"/>
    </source>
</evidence>
<dbReference type="Pfam" id="PF00149">
    <property type="entry name" value="Metallophos"/>
    <property type="match status" value="1"/>
</dbReference>
<dbReference type="GO" id="GO:0016787">
    <property type="term" value="F:hydrolase activity"/>
    <property type="evidence" value="ECO:0007669"/>
    <property type="project" value="InterPro"/>
</dbReference>
<reference evidence="3" key="1">
    <citation type="submission" date="2022-02" db="EMBL/GenBank/DDBJ databases">
        <title>Vibrio sp. nov, a new bacterium isolated from seawater.</title>
        <authorList>
            <person name="Yuan Y."/>
        </authorList>
    </citation>
    <scope>NUCLEOTIDE SEQUENCE</scope>
    <source>
        <strain evidence="3">ZSDZ65</strain>
    </source>
</reference>
<dbReference type="InterPro" id="IPR029052">
    <property type="entry name" value="Metallo-depent_PP-like"/>
</dbReference>
<dbReference type="SUPFAM" id="SSF49899">
    <property type="entry name" value="Concanavalin A-like lectins/glucanases"/>
    <property type="match status" value="1"/>
</dbReference>
<proteinExistence type="predicted"/>
<dbReference type="PRINTS" id="PR01607">
    <property type="entry name" value="APYRASEFAMLY"/>
</dbReference>
<dbReference type="GO" id="GO:0030288">
    <property type="term" value="C:outer membrane-bounded periplasmic space"/>
    <property type="evidence" value="ECO:0007669"/>
    <property type="project" value="TreeGrafter"/>
</dbReference>
<dbReference type="InterPro" id="IPR006179">
    <property type="entry name" value="5_nucleotidase/apyrase"/>
</dbReference>
<evidence type="ECO:0000313" key="4">
    <source>
        <dbReference type="Proteomes" id="UP001155587"/>
    </source>
</evidence>
<dbReference type="EMBL" id="JAKRRY010000005">
    <property type="protein sequence ID" value="MCW8345632.1"/>
    <property type="molecule type" value="Genomic_DNA"/>
</dbReference>
<dbReference type="InterPro" id="IPR013320">
    <property type="entry name" value="ConA-like_dom_sf"/>
</dbReference>
<dbReference type="AlphaFoldDB" id="A0A9X3CLK8"/>
<dbReference type="Gene3D" id="2.60.120.200">
    <property type="match status" value="1"/>
</dbReference>
<dbReference type="PANTHER" id="PTHR11575">
    <property type="entry name" value="5'-NUCLEOTIDASE-RELATED"/>
    <property type="match status" value="1"/>
</dbReference>
<dbReference type="GO" id="GO:0009166">
    <property type="term" value="P:nucleotide catabolic process"/>
    <property type="evidence" value="ECO:0007669"/>
    <property type="project" value="InterPro"/>
</dbReference>
<dbReference type="RefSeq" id="WP_265674039.1">
    <property type="nucleotide sequence ID" value="NZ_JAKRRY010000005.1"/>
</dbReference>
<keyword evidence="4" id="KW-1185">Reference proteome</keyword>
<organism evidence="3 4">
    <name type="scientific">Vibrio qingdaonensis</name>
    <dbReference type="NCBI Taxonomy" id="2829491"/>
    <lineage>
        <taxon>Bacteria</taxon>
        <taxon>Pseudomonadati</taxon>
        <taxon>Pseudomonadota</taxon>
        <taxon>Gammaproteobacteria</taxon>
        <taxon>Vibrionales</taxon>
        <taxon>Vibrionaceae</taxon>
        <taxon>Vibrio</taxon>
    </lineage>
</organism>
<evidence type="ECO:0000259" key="2">
    <source>
        <dbReference type="Pfam" id="PF00149"/>
    </source>
</evidence>
<feature type="signal peptide" evidence="1">
    <location>
        <begin position="1"/>
        <end position="22"/>
    </location>
</feature>